<feature type="transmembrane region" description="Helical" evidence="2">
    <location>
        <begin position="143"/>
        <end position="163"/>
    </location>
</feature>
<feature type="transmembrane region" description="Helical" evidence="2">
    <location>
        <begin position="255"/>
        <end position="275"/>
    </location>
</feature>
<organism evidence="4 5">
    <name type="scientific">Paractinoplanes globisporus</name>
    <dbReference type="NCBI Taxonomy" id="113565"/>
    <lineage>
        <taxon>Bacteria</taxon>
        <taxon>Bacillati</taxon>
        <taxon>Actinomycetota</taxon>
        <taxon>Actinomycetes</taxon>
        <taxon>Micromonosporales</taxon>
        <taxon>Micromonosporaceae</taxon>
        <taxon>Paractinoplanes</taxon>
    </lineage>
</organism>
<keyword evidence="5" id="KW-1185">Reference proteome</keyword>
<dbReference type="EC" id="2.3.-.-" evidence="4"/>
<evidence type="ECO:0000259" key="3">
    <source>
        <dbReference type="Pfam" id="PF01757"/>
    </source>
</evidence>
<evidence type="ECO:0000256" key="1">
    <source>
        <dbReference type="SAM" id="MobiDB-lite"/>
    </source>
</evidence>
<feature type="transmembrane region" description="Helical" evidence="2">
    <location>
        <begin position="50"/>
        <end position="69"/>
    </location>
</feature>
<feature type="compositionally biased region" description="Basic and acidic residues" evidence="1">
    <location>
        <begin position="386"/>
        <end position="398"/>
    </location>
</feature>
<feature type="transmembrane region" description="Helical" evidence="2">
    <location>
        <begin position="90"/>
        <end position="111"/>
    </location>
</feature>
<protein>
    <submittedName>
        <fullName evidence="4">Acyltransferase family protein</fullName>
        <ecNumber evidence="4">2.3.-.-</ecNumber>
    </submittedName>
</protein>
<sequence>MTERPERGRIAGLDGLRGLAALYVLLFHAWLLSFQFFPRNTGPAYLTWAMYGRLSVVFFLALSGFSLALSPAVNQWRLGGTARFLRRRAWRILPAYWAALAFSLVVAVFVVKATHTGPPNHRSAMVFGLLLQDFIKARTPNGALWSVAVEVELYLLFPVFLLIRRRLGALALLAVVTVPVLLLAVAAPRLTPHEGDTGLTSHLAPVFVAGIIAAGVVTASARVRAVPWLWLALAACAPVLLLIYVKGSYWTGHHYFWVDLAITPGLTMLIVAVATGRAAALTRCLSSWPLERLGRISFSLYLIHLPILTVLAKKVAPHYAERGPHTYVFVVVVGLPLSLMAAWLFAAVFEFPFQRHRSWRALLAAFSGGLAVLRRSPAAPSPTPDPDPRPERAPARVG</sequence>
<feature type="transmembrane region" description="Helical" evidence="2">
    <location>
        <begin position="170"/>
        <end position="190"/>
    </location>
</feature>
<feature type="region of interest" description="Disordered" evidence="1">
    <location>
        <begin position="376"/>
        <end position="398"/>
    </location>
</feature>
<dbReference type="InterPro" id="IPR002656">
    <property type="entry name" value="Acyl_transf_3_dom"/>
</dbReference>
<dbReference type="GO" id="GO:0016746">
    <property type="term" value="F:acyltransferase activity"/>
    <property type="evidence" value="ECO:0007669"/>
    <property type="project" value="UniProtKB-KW"/>
</dbReference>
<dbReference type="PANTHER" id="PTHR23028:SF53">
    <property type="entry name" value="ACYL_TRANSF_3 DOMAIN-CONTAINING PROTEIN"/>
    <property type="match status" value="1"/>
</dbReference>
<name>A0ABW6W854_9ACTN</name>
<dbReference type="InterPro" id="IPR050879">
    <property type="entry name" value="Acyltransferase_3"/>
</dbReference>
<dbReference type="EMBL" id="JBIAZU010000001">
    <property type="protein sequence ID" value="MFF5288914.1"/>
    <property type="molecule type" value="Genomic_DNA"/>
</dbReference>
<feature type="transmembrane region" description="Helical" evidence="2">
    <location>
        <begin position="327"/>
        <end position="349"/>
    </location>
</feature>
<dbReference type="Pfam" id="PF01757">
    <property type="entry name" value="Acyl_transf_3"/>
    <property type="match status" value="1"/>
</dbReference>
<feature type="transmembrane region" description="Helical" evidence="2">
    <location>
        <begin position="202"/>
        <end position="221"/>
    </location>
</feature>
<evidence type="ECO:0000256" key="2">
    <source>
        <dbReference type="SAM" id="Phobius"/>
    </source>
</evidence>
<keyword evidence="2" id="KW-1133">Transmembrane helix</keyword>
<reference evidence="4 5" key="1">
    <citation type="submission" date="2024-10" db="EMBL/GenBank/DDBJ databases">
        <title>The Natural Products Discovery Center: Release of the First 8490 Sequenced Strains for Exploring Actinobacteria Biosynthetic Diversity.</title>
        <authorList>
            <person name="Kalkreuter E."/>
            <person name="Kautsar S.A."/>
            <person name="Yang D."/>
            <person name="Bader C.D."/>
            <person name="Teijaro C.N."/>
            <person name="Fluegel L."/>
            <person name="Davis C.M."/>
            <person name="Simpson J.R."/>
            <person name="Lauterbach L."/>
            <person name="Steele A.D."/>
            <person name="Gui C."/>
            <person name="Meng S."/>
            <person name="Li G."/>
            <person name="Viehrig K."/>
            <person name="Ye F."/>
            <person name="Su P."/>
            <person name="Kiefer A.F."/>
            <person name="Nichols A."/>
            <person name="Cepeda A.J."/>
            <person name="Yan W."/>
            <person name="Fan B."/>
            <person name="Jiang Y."/>
            <person name="Adhikari A."/>
            <person name="Zheng C.-J."/>
            <person name="Schuster L."/>
            <person name="Cowan T.M."/>
            <person name="Smanski M.J."/>
            <person name="Chevrette M.G."/>
            <person name="De Carvalho L.P.S."/>
            <person name="Shen B."/>
        </authorList>
    </citation>
    <scope>NUCLEOTIDE SEQUENCE [LARGE SCALE GENOMIC DNA]</scope>
    <source>
        <strain evidence="4 5">NPDC000087</strain>
    </source>
</reference>
<dbReference type="PANTHER" id="PTHR23028">
    <property type="entry name" value="ACETYLTRANSFERASE"/>
    <property type="match status" value="1"/>
</dbReference>
<dbReference type="RefSeq" id="WP_157295183.1">
    <property type="nucleotide sequence ID" value="NZ_JBIAZU010000001.1"/>
</dbReference>
<dbReference type="Proteomes" id="UP001602245">
    <property type="component" value="Unassembled WGS sequence"/>
</dbReference>
<keyword evidence="2" id="KW-0472">Membrane</keyword>
<evidence type="ECO:0000313" key="5">
    <source>
        <dbReference type="Proteomes" id="UP001602245"/>
    </source>
</evidence>
<keyword evidence="2" id="KW-0812">Transmembrane</keyword>
<feature type="transmembrane region" description="Helical" evidence="2">
    <location>
        <begin position="20"/>
        <end position="38"/>
    </location>
</feature>
<accession>A0ABW6W854</accession>
<feature type="transmembrane region" description="Helical" evidence="2">
    <location>
        <begin position="228"/>
        <end position="249"/>
    </location>
</feature>
<feature type="transmembrane region" description="Helical" evidence="2">
    <location>
        <begin position="296"/>
        <end position="315"/>
    </location>
</feature>
<gene>
    <name evidence="4" type="ORF">ACFY35_05710</name>
</gene>
<feature type="domain" description="Acyltransferase 3" evidence="3">
    <location>
        <begin position="11"/>
        <end position="342"/>
    </location>
</feature>
<comment type="caution">
    <text evidence="4">The sequence shown here is derived from an EMBL/GenBank/DDBJ whole genome shotgun (WGS) entry which is preliminary data.</text>
</comment>
<proteinExistence type="predicted"/>
<keyword evidence="4" id="KW-0012">Acyltransferase</keyword>
<keyword evidence="4" id="KW-0808">Transferase</keyword>
<evidence type="ECO:0000313" key="4">
    <source>
        <dbReference type="EMBL" id="MFF5288914.1"/>
    </source>
</evidence>